<dbReference type="AlphaFoldDB" id="A0A2G8RNV8"/>
<evidence type="ECO:0000313" key="2">
    <source>
        <dbReference type="EMBL" id="PIL23187.1"/>
    </source>
</evidence>
<accession>A0A2G8RNV8</accession>
<gene>
    <name evidence="2" type="ORF">GSI_14496</name>
</gene>
<dbReference type="Proteomes" id="UP000230002">
    <property type="component" value="Unassembled WGS sequence"/>
</dbReference>
<sequence>MNITTVSTPPSSPVSSLCSDRRSEPPESPGAGACQALLPDELTVCGGRARGRGRYCAEHGREYKTLTRAYKEASEVVLVLDKLVLPRRTDVLTLHDVPSVDDAVVATERYLDAIEVEIEGRRTHHRRFFQTKDDGHEHWLKNLQTKKAAASAFLERLRGRKRDLVMAKEAVRQFQESLRRIELAVLEEQRNKRSVHPYGFGGQGSRVDWNESAASYSSVAAGSRAPVRPPPFRRVDPWATIDLEGQRRAAGWQAAPPYEGPGGASDSGSCGAIFWIVVGWMLLCIWFG</sequence>
<reference evidence="2 3" key="1">
    <citation type="journal article" date="2015" name="Sci. Rep.">
        <title>Chromosome-level genome map provides insights into diverse defense mechanisms in the medicinal fungus Ganoderma sinense.</title>
        <authorList>
            <person name="Zhu Y."/>
            <person name="Xu J."/>
            <person name="Sun C."/>
            <person name="Zhou S."/>
            <person name="Xu H."/>
            <person name="Nelson D.R."/>
            <person name="Qian J."/>
            <person name="Song J."/>
            <person name="Luo H."/>
            <person name="Xiang L."/>
            <person name="Li Y."/>
            <person name="Xu Z."/>
            <person name="Ji A."/>
            <person name="Wang L."/>
            <person name="Lu S."/>
            <person name="Hayward A."/>
            <person name="Sun W."/>
            <person name="Li X."/>
            <person name="Schwartz D.C."/>
            <person name="Wang Y."/>
            <person name="Chen S."/>
        </authorList>
    </citation>
    <scope>NUCLEOTIDE SEQUENCE [LARGE SCALE GENOMIC DNA]</scope>
    <source>
        <strain evidence="2 3">ZZ0214-1</strain>
    </source>
</reference>
<feature type="region of interest" description="Disordered" evidence="1">
    <location>
        <begin position="1"/>
        <end position="33"/>
    </location>
</feature>
<name>A0A2G8RNV8_9APHY</name>
<evidence type="ECO:0000256" key="1">
    <source>
        <dbReference type="SAM" id="MobiDB-lite"/>
    </source>
</evidence>
<protein>
    <submittedName>
        <fullName evidence="2">Uncharacterized protein</fullName>
    </submittedName>
</protein>
<dbReference type="EMBL" id="AYKW01000068">
    <property type="protein sequence ID" value="PIL23187.1"/>
    <property type="molecule type" value="Genomic_DNA"/>
</dbReference>
<keyword evidence="3" id="KW-1185">Reference proteome</keyword>
<comment type="caution">
    <text evidence="2">The sequence shown here is derived from an EMBL/GenBank/DDBJ whole genome shotgun (WGS) entry which is preliminary data.</text>
</comment>
<proteinExistence type="predicted"/>
<organism evidence="2 3">
    <name type="scientific">Ganoderma sinense ZZ0214-1</name>
    <dbReference type="NCBI Taxonomy" id="1077348"/>
    <lineage>
        <taxon>Eukaryota</taxon>
        <taxon>Fungi</taxon>
        <taxon>Dikarya</taxon>
        <taxon>Basidiomycota</taxon>
        <taxon>Agaricomycotina</taxon>
        <taxon>Agaricomycetes</taxon>
        <taxon>Polyporales</taxon>
        <taxon>Polyporaceae</taxon>
        <taxon>Ganoderma</taxon>
    </lineage>
</organism>
<evidence type="ECO:0000313" key="3">
    <source>
        <dbReference type="Proteomes" id="UP000230002"/>
    </source>
</evidence>
<dbReference type="OrthoDB" id="2758412at2759"/>
<feature type="compositionally biased region" description="Low complexity" evidence="1">
    <location>
        <begin position="1"/>
        <end position="16"/>
    </location>
</feature>